<evidence type="ECO:0000313" key="1">
    <source>
        <dbReference type="EMBL" id="CEL06318.1"/>
    </source>
</evidence>
<proteinExistence type="predicted"/>
<gene>
    <name evidence="1" type="ORF">ASPCAL07424</name>
</gene>
<dbReference type="EMBL" id="CDMC01000005">
    <property type="protein sequence ID" value="CEL06318.1"/>
    <property type="molecule type" value="Genomic_DNA"/>
</dbReference>
<dbReference type="AlphaFoldDB" id="A0A0U5G6U6"/>
<reference evidence="2" key="1">
    <citation type="journal article" date="2016" name="Genome Announc.">
        <title>Draft genome sequences of fungus Aspergillus calidoustus.</title>
        <authorList>
            <person name="Horn F."/>
            <person name="Linde J."/>
            <person name="Mattern D.J."/>
            <person name="Walther G."/>
            <person name="Guthke R."/>
            <person name="Scherlach K."/>
            <person name="Martin K."/>
            <person name="Brakhage A.A."/>
            <person name="Petzke L."/>
            <person name="Valiante V."/>
        </authorList>
    </citation>
    <scope>NUCLEOTIDE SEQUENCE [LARGE SCALE GENOMIC DNA]</scope>
    <source>
        <strain evidence="2">SF006504</strain>
    </source>
</reference>
<accession>A0A0U5G6U6</accession>
<protein>
    <submittedName>
        <fullName evidence="1">Uncharacterized protein</fullName>
    </submittedName>
</protein>
<keyword evidence="2" id="KW-1185">Reference proteome</keyword>
<organism evidence="1 2">
    <name type="scientific">Aspergillus calidoustus</name>
    <dbReference type="NCBI Taxonomy" id="454130"/>
    <lineage>
        <taxon>Eukaryota</taxon>
        <taxon>Fungi</taxon>
        <taxon>Dikarya</taxon>
        <taxon>Ascomycota</taxon>
        <taxon>Pezizomycotina</taxon>
        <taxon>Eurotiomycetes</taxon>
        <taxon>Eurotiomycetidae</taxon>
        <taxon>Eurotiales</taxon>
        <taxon>Aspergillaceae</taxon>
        <taxon>Aspergillus</taxon>
        <taxon>Aspergillus subgen. Nidulantes</taxon>
    </lineage>
</organism>
<dbReference type="Proteomes" id="UP000054771">
    <property type="component" value="Unassembled WGS sequence"/>
</dbReference>
<evidence type="ECO:0000313" key="2">
    <source>
        <dbReference type="Proteomes" id="UP000054771"/>
    </source>
</evidence>
<sequence length="70" mass="7667">MFSPSILNLIGGLDQLTTKTVLLKACMSAPIWIAWSRMVGGWMPSLSQYGFLTCFLVVVEKSQKLGTDEG</sequence>
<name>A0A0U5G6U6_ASPCI</name>